<organism evidence="5 6">
    <name type="scientific">Aphanomyces euteiches</name>
    <dbReference type="NCBI Taxonomy" id="100861"/>
    <lineage>
        <taxon>Eukaryota</taxon>
        <taxon>Sar</taxon>
        <taxon>Stramenopiles</taxon>
        <taxon>Oomycota</taxon>
        <taxon>Saprolegniomycetes</taxon>
        <taxon>Saprolegniales</taxon>
        <taxon>Verrucalvaceae</taxon>
        <taxon>Aphanomyces</taxon>
    </lineage>
</organism>
<dbReference type="Gene3D" id="2.80.10.50">
    <property type="match status" value="1"/>
</dbReference>
<evidence type="ECO:0000313" key="6">
    <source>
        <dbReference type="Proteomes" id="UP000481153"/>
    </source>
</evidence>
<comment type="caution">
    <text evidence="5">The sequence shown here is derived from an EMBL/GenBank/DDBJ whole genome shotgun (WGS) entry which is preliminary data.</text>
</comment>
<dbReference type="SUPFAM" id="SSF49695">
    <property type="entry name" value="gamma-Crystallin-like"/>
    <property type="match status" value="3"/>
</dbReference>
<evidence type="ECO:0000259" key="4">
    <source>
        <dbReference type="SMART" id="SM00247"/>
    </source>
</evidence>
<dbReference type="Proteomes" id="UP000481153">
    <property type="component" value="Unassembled WGS sequence"/>
</dbReference>
<keyword evidence="3" id="KW-0732">Signal</keyword>
<dbReference type="AlphaFoldDB" id="A0A6G0WND2"/>
<evidence type="ECO:0000256" key="2">
    <source>
        <dbReference type="ARBA" id="ARBA00022737"/>
    </source>
</evidence>
<feature type="signal peptide" evidence="3">
    <location>
        <begin position="1"/>
        <end position="20"/>
    </location>
</feature>
<dbReference type="InterPro" id="IPR001064">
    <property type="entry name" value="Beta/gamma_crystallin"/>
</dbReference>
<protein>
    <recommendedName>
        <fullName evidence="4">Beta/gamma crystallin 'Greek key' domain-containing protein</fullName>
    </recommendedName>
</protein>
<accession>A0A6G0WND2</accession>
<dbReference type="Gene3D" id="2.60.20.10">
    <property type="entry name" value="Crystallins"/>
    <property type="match status" value="4"/>
</dbReference>
<sequence length="566" mass="60933">MLFTSIRVAVAALLVHGLNAGSCQFNDGDVVTLLGDNGNWMARCNGCVPRASIPDSVFVHSPGNIAPPDFAKWKVFNTGDGKLAFQADTGKFIARCNGCAPTAASPDEAFLHVSDWRGAPYAQWSCEDVGGGKIALMADTGNYLARCNGCLGGAPYADSAFVHVKSWAGAPWAQWTVNNLTPRTTTALPTTTPTPTTTQAPIVTLWAADYKGASRTFGLGSYNLDGDLLNSLSSLQVAPGYLVILFDQPNQQGNSIIYSQDVPWPTIGSWNDRAQSIRVLPSSTVLTVWRDDYQGVFSNFYLGAFNLTGDFLNSISSLKLSPGYMVTVFDRPGLTGNNITYKNDVPYTAIGSWNDKAQSIIVDSIPTTWAPWTPFPSTTPQTTTPAPTTTSFVPPVVTLWAADYKGASQSLGLGFYNLQGDLLNTLSSLNISAGYQITLFDQPNQRGNNITYGVDVPWPQIGGWNDRAQSILVAPSSVVLTVYTDDYKGSVQSFGVGKYNLQGDLVNSLSSLKLADNFQVTLYDQPNQGGNSMSFTTDLPFPAIGTLWNDKAQSINVEKLRGRCGY</sequence>
<reference evidence="5 6" key="1">
    <citation type="submission" date="2019-07" db="EMBL/GenBank/DDBJ databases">
        <title>Genomics analysis of Aphanomyces spp. identifies a new class of oomycete effector associated with host adaptation.</title>
        <authorList>
            <person name="Gaulin E."/>
        </authorList>
    </citation>
    <scope>NUCLEOTIDE SEQUENCE [LARGE SCALE GENOMIC DNA]</scope>
    <source>
        <strain evidence="5 6">ATCC 201684</strain>
    </source>
</reference>
<feature type="chain" id="PRO_5026229354" description="Beta/gamma crystallin 'Greek key' domain-containing protein" evidence="3">
    <location>
        <begin position="21"/>
        <end position="566"/>
    </location>
</feature>
<name>A0A6G0WND2_9STRA</name>
<dbReference type="CDD" id="cd00257">
    <property type="entry name" value="beta-trefoil_FSCN-like"/>
    <property type="match status" value="1"/>
</dbReference>
<proteinExistence type="inferred from homology"/>
<evidence type="ECO:0000256" key="1">
    <source>
        <dbReference type="ARBA" id="ARBA00009646"/>
    </source>
</evidence>
<feature type="domain" description="Beta/gamma crystallin 'Greek key'" evidence="4">
    <location>
        <begin position="202"/>
        <end position="280"/>
    </location>
</feature>
<evidence type="ECO:0000256" key="3">
    <source>
        <dbReference type="SAM" id="SignalP"/>
    </source>
</evidence>
<comment type="similarity">
    <text evidence="1">Belongs to the beta/gamma-crystallin family.</text>
</comment>
<evidence type="ECO:0000313" key="5">
    <source>
        <dbReference type="EMBL" id="KAF0728876.1"/>
    </source>
</evidence>
<dbReference type="InterPro" id="IPR011024">
    <property type="entry name" value="G_crystallin-like"/>
</dbReference>
<keyword evidence="2" id="KW-0677">Repeat</keyword>
<gene>
    <name evidence="5" type="ORF">Ae201684_013445</name>
</gene>
<dbReference type="EMBL" id="VJMJ01000172">
    <property type="protein sequence ID" value="KAF0728876.1"/>
    <property type="molecule type" value="Genomic_DNA"/>
</dbReference>
<dbReference type="SMART" id="SM00247">
    <property type="entry name" value="XTALbg"/>
    <property type="match status" value="1"/>
</dbReference>
<keyword evidence="6" id="KW-1185">Reference proteome</keyword>
<dbReference type="VEuPathDB" id="FungiDB:AeMF1_010764"/>